<dbReference type="InterPro" id="IPR037157">
    <property type="entry name" value="Acetyltransf_C_sf"/>
</dbReference>
<dbReference type="GO" id="GO:0009245">
    <property type="term" value="P:lipid A biosynthetic process"/>
    <property type="evidence" value="ECO:0007669"/>
    <property type="project" value="UniProtKB-KW"/>
</dbReference>
<dbReference type="EMBL" id="DXCC01000005">
    <property type="protein sequence ID" value="HIZ14676.1"/>
    <property type="molecule type" value="Genomic_DNA"/>
</dbReference>
<reference evidence="7" key="1">
    <citation type="journal article" date="2021" name="PeerJ">
        <title>Extensive microbial diversity within the chicken gut microbiome revealed by metagenomics and culture.</title>
        <authorList>
            <person name="Gilroy R."/>
            <person name="Ravi A."/>
            <person name="Getino M."/>
            <person name="Pursley I."/>
            <person name="Horton D.L."/>
            <person name="Alikhan N.F."/>
            <person name="Baker D."/>
            <person name="Gharbi K."/>
            <person name="Hall N."/>
            <person name="Watson M."/>
            <person name="Adriaenssens E.M."/>
            <person name="Foster-Nyarko E."/>
            <person name="Jarju S."/>
            <person name="Secka A."/>
            <person name="Antonio M."/>
            <person name="Oren A."/>
            <person name="Chaudhuri R.R."/>
            <person name="La Ragione R."/>
            <person name="Hildebrand F."/>
            <person name="Pallen M.J."/>
        </authorList>
    </citation>
    <scope>NUCLEOTIDE SEQUENCE</scope>
    <source>
        <strain evidence="7">ChiHjej11B10-19426</strain>
    </source>
</reference>
<evidence type="ECO:0000256" key="2">
    <source>
        <dbReference type="ARBA" id="ARBA00022556"/>
    </source>
</evidence>
<keyword evidence="2" id="KW-0441">Lipid A biosynthesis</keyword>
<dbReference type="PIRSF" id="PIRSF000456">
    <property type="entry name" value="UDP-GlcNAc_acltr"/>
    <property type="match status" value="1"/>
</dbReference>
<dbReference type="Pfam" id="PF13720">
    <property type="entry name" value="Acetyltransf_11"/>
    <property type="match status" value="1"/>
</dbReference>
<evidence type="ECO:0000256" key="3">
    <source>
        <dbReference type="ARBA" id="ARBA00022679"/>
    </source>
</evidence>
<dbReference type="InterPro" id="IPR001451">
    <property type="entry name" value="Hexapep"/>
</dbReference>
<dbReference type="Gene3D" id="1.20.1180.10">
    <property type="entry name" value="Udp N-acetylglucosamine O-acyltransferase, C-terminal domain"/>
    <property type="match status" value="1"/>
</dbReference>
<reference evidence="7" key="2">
    <citation type="submission" date="2021-04" db="EMBL/GenBank/DDBJ databases">
        <authorList>
            <person name="Gilroy R."/>
        </authorList>
    </citation>
    <scope>NUCLEOTIDE SEQUENCE</scope>
    <source>
        <strain evidence="7">ChiHjej11B10-19426</strain>
    </source>
</reference>
<accession>A0A9D2DCT7</accession>
<evidence type="ECO:0000259" key="6">
    <source>
        <dbReference type="Pfam" id="PF13720"/>
    </source>
</evidence>
<evidence type="ECO:0000256" key="4">
    <source>
        <dbReference type="ARBA" id="ARBA00023098"/>
    </source>
</evidence>
<sequence>MISNLAYIHPDARLGKDVVVEPFAYIAGDVVIGDGSWIGPHAVILDGARMGKGCKIHAGAVIAGVPQDLKFKGEYTTVEMGDYNTVRESATVNRGTAAKGKTVIGNNNLIMACAHVAHDCVVGSNCVIVNNVLLAGEVEVGDWAIIGGASAVHQFCRIGRHAMISGGSLVSKDIPPFVKAARFPITFVGANFIGLRRRGFTAEQIGEIQDIFRVLFQEGHSYGKACDIVMNSFPQSETRDEIIEFIRSSKRGILKPYNCAIAAEEE</sequence>
<protein>
    <submittedName>
        <fullName evidence="7">Acyl-ACP--UDP-N-acetylglucosamine O-acyltransferase</fullName>
        <ecNumber evidence="7">2.3.1.129</ecNumber>
    </submittedName>
</protein>
<keyword evidence="5 7" id="KW-0012">Acyltransferase</keyword>
<keyword evidence="1" id="KW-0444">Lipid biosynthesis</keyword>
<organism evidence="7 8">
    <name type="scientific">Candidatus Tidjanibacter faecipullorum</name>
    <dbReference type="NCBI Taxonomy" id="2838766"/>
    <lineage>
        <taxon>Bacteria</taxon>
        <taxon>Pseudomonadati</taxon>
        <taxon>Bacteroidota</taxon>
        <taxon>Bacteroidia</taxon>
        <taxon>Bacteroidales</taxon>
        <taxon>Rikenellaceae</taxon>
        <taxon>Tidjanibacter</taxon>
    </lineage>
</organism>
<dbReference type="AlphaFoldDB" id="A0A9D2DCT7"/>
<dbReference type="EC" id="2.3.1.129" evidence="7"/>
<evidence type="ECO:0000256" key="1">
    <source>
        <dbReference type="ARBA" id="ARBA00022516"/>
    </source>
</evidence>
<evidence type="ECO:0000313" key="8">
    <source>
        <dbReference type="Proteomes" id="UP000824014"/>
    </source>
</evidence>
<dbReference type="Pfam" id="PF00132">
    <property type="entry name" value="Hexapep"/>
    <property type="match status" value="2"/>
</dbReference>
<dbReference type="Gene3D" id="2.160.10.10">
    <property type="entry name" value="Hexapeptide repeat proteins"/>
    <property type="match status" value="1"/>
</dbReference>
<feature type="domain" description="UDP N-acetylglucosamine O-acyltransferase C-terminal" evidence="6">
    <location>
        <begin position="173"/>
        <end position="253"/>
    </location>
</feature>
<comment type="caution">
    <text evidence="7">The sequence shown here is derived from an EMBL/GenBank/DDBJ whole genome shotgun (WGS) entry which is preliminary data.</text>
</comment>
<dbReference type="Proteomes" id="UP000824014">
    <property type="component" value="Unassembled WGS sequence"/>
</dbReference>
<dbReference type="NCBIfam" id="NF003657">
    <property type="entry name" value="PRK05289.1"/>
    <property type="match status" value="1"/>
</dbReference>
<dbReference type="SUPFAM" id="SSF51161">
    <property type="entry name" value="Trimeric LpxA-like enzymes"/>
    <property type="match status" value="1"/>
</dbReference>
<dbReference type="NCBIfam" id="TIGR01852">
    <property type="entry name" value="lipid_A_lpxA"/>
    <property type="match status" value="1"/>
</dbReference>
<keyword evidence="3 7" id="KW-0808">Transferase</keyword>
<keyword evidence="4" id="KW-0443">Lipid metabolism</keyword>
<proteinExistence type="predicted"/>
<dbReference type="GO" id="GO:0008780">
    <property type="term" value="F:acyl-[acyl-carrier-protein]-UDP-N-acetylglucosamine O-acyltransferase activity"/>
    <property type="evidence" value="ECO:0007669"/>
    <property type="project" value="UniProtKB-EC"/>
</dbReference>
<dbReference type="InterPro" id="IPR010137">
    <property type="entry name" value="Lipid_A_LpxA"/>
</dbReference>
<gene>
    <name evidence="7" type="primary">lpxA</name>
    <name evidence="7" type="ORF">H9816_02000</name>
</gene>
<dbReference type="InterPro" id="IPR029098">
    <property type="entry name" value="Acetyltransf_C"/>
</dbReference>
<dbReference type="InterPro" id="IPR011004">
    <property type="entry name" value="Trimer_LpxA-like_sf"/>
</dbReference>
<name>A0A9D2DCT7_9BACT</name>
<dbReference type="PANTHER" id="PTHR43480:SF1">
    <property type="entry name" value="ACYL-[ACYL-CARRIER-PROTEIN]--UDP-N-ACETYLGLUCOSAMINE O-ACYLTRANSFERASE, MITOCHONDRIAL-RELATED"/>
    <property type="match status" value="1"/>
</dbReference>
<evidence type="ECO:0000256" key="5">
    <source>
        <dbReference type="ARBA" id="ARBA00023315"/>
    </source>
</evidence>
<evidence type="ECO:0000313" key="7">
    <source>
        <dbReference type="EMBL" id="HIZ14676.1"/>
    </source>
</evidence>
<dbReference type="GO" id="GO:0016020">
    <property type="term" value="C:membrane"/>
    <property type="evidence" value="ECO:0007669"/>
    <property type="project" value="GOC"/>
</dbReference>
<dbReference type="PANTHER" id="PTHR43480">
    <property type="entry name" value="ACYL-[ACYL-CARRIER-PROTEIN]--UDP-N-ACETYLGLUCOSAMINE O-ACYLTRANSFERASE"/>
    <property type="match status" value="1"/>
</dbReference>
<dbReference type="CDD" id="cd03351">
    <property type="entry name" value="LbH_UDP-GlcNAc_AT"/>
    <property type="match status" value="1"/>
</dbReference>